<dbReference type="KEGG" id="hba:Hbal_1708"/>
<dbReference type="OrthoDB" id="7629068at2"/>
<dbReference type="AlphaFoldDB" id="C6XJV1"/>
<sequence>MSLKKLIVAFSTLFLLSPAVMQATAQTNVIVIDQAKIMTQSKAGKDVTKKLNNIAEQINKELKPSADSLQAEGQSLQTTLAPLNQNAIAQDKALVTRIQNFEKRRVELQKTQQKRAAELELTRRDAWQKFFVALEPALQAAITETSADIVIDRSSTIHTGEGVDQTDLIISKLDASTPTISVTKQSLPVPKN</sequence>
<dbReference type="GO" id="GO:0051082">
    <property type="term" value="F:unfolded protein binding"/>
    <property type="evidence" value="ECO:0007669"/>
    <property type="project" value="InterPro"/>
</dbReference>
<dbReference type="GO" id="GO:0005829">
    <property type="term" value="C:cytosol"/>
    <property type="evidence" value="ECO:0007669"/>
    <property type="project" value="TreeGrafter"/>
</dbReference>
<feature type="chain" id="PRO_5002972843" evidence="3">
    <location>
        <begin position="26"/>
        <end position="192"/>
    </location>
</feature>
<dbReference type="PANTHER" id="PTHR35089:SF1">
    <property type="entry name" value="CHAPERONE PROTEIN SKP"/>
    <property type="match status" value="1"/>
</dbReference>
<dbReference type="Gene3D" id="3.30.910.20">
    <property type="entry name" value="Skp domain"/>
    <property type="match status" value="1"/>
</dbReference>
<feature type="signal peptide" evidence="3">
    <location>
        <begin position="1"/>
        <end position="25"/>
    </location>
</feature>
<evidence type="ECO:0000313" key="5">
    <source>
        <dbReference type="Proteomes" id="UP000002745"/>
    </source>
</evidence>
<evidence type="ECO:0000313" key="4">
    <source>
        <dbReference type="EMBL" id="ACT59396.1"/>
    </source>
</evidence>
<dbReference type="Proteomes" id="UP000002745">
    <property type="component" value="Chromosome"/>
</dbReference>
<protein>
    <submittedName>
        <fullName evidence="4">Outer membrane chaperone Skp (OmpH)</fullName>
    </submittedName>
</protein>
<reference evidence="5" key="1">
    <citation type="journal article" date="2011" name="J. Bacteriol.">
        <title>Genome sequences of eight morphologically diverse alphaproteobacteria.</title>
        <authorList>
            <consortium name="US DOE Joint Genome Institute"/>
            <person name="Brown P.J."/>
            <person name="Kysela D.T."/>
            <person name="Buechlein A."/>
            <person name="Hemmerich C."/>
            <person name="Brun Y.V."/>
        </authorList>
    </citation>
    <scope>NUCLEOTIDE SEQUENCE [LARGE SCALE GENOMIC DNA]</scope>
    <source>
        <strain evidence="5">ATCC 49814 / DSM 5838 / IFAM 1418</strain>
    </source>
</reference>
<dbReference type="InterPro" id="IPR005632">
    <property type="entry name" value="Chaperone_Skp"/>
</dbReference>
<name>C6XJV1_HIRBI</name>
<dbReference type="GO" id="GO:0050821">
    <property type="term" value="P:protein stabilization"/>
    <property type="evidence" value="ECO:0007669"/>
    <property type="project" value="TreeGrafter"/>
</dbReference>
<accession>C6XJV1</accession>
<dbReference type="SUPFAM" id="SSF111384">
    <property type="entry name" value="OmpH-like"/>
    <property type="match status" value="1"/>
</dbReference>
<evidence type="ECO:0000256" key="3">
    <source>
        <dbReference type="SAM" id="SignalP"/>
    </source>
</evidence>
<keyword evidence="5" id="KW-1185">Reference proteome</keyword>
<dbReference type="SMART" id="SM00935">
    <property type="entry name" value="OmpH"/>
    <property type="match status" value="1"/>
</dbReference>
<dbReference type="STRING" id="582402.Hbal_1708"/>
<dbReference type="Pfam" id="PF03938">
    <property type="entry name" value="OmpH"/>
    <property type="match status" value="1"/>
</dbReference>
<dbReference type="EMBL" id="CP001678">
    <property type="protein sequence ID" value="ACT59396.1"/>
    <property type="molecule type" value="Genomic_DNA"/>
</dbReference>
<dbReference type="RefSeq" id="WP_015827546.1">
    <property type="nucleotide sequence ID" value="NC_012982.1"/>
</dbReference>
<keyword evidence="2 3" id="KW-0732">Signal</keyword>
<proteinExistence type="inferred from homology"/>
<dbReference type="HOGENOM" id="CLU_1413436_0_0_5"/>
<evidence type="ECO:0000256" key="2">
    <source>
        <dbReference type="ARBA" id="ARBA00022729"/>
    </source>
</evidence>
<dbReference type="InterPro" id="IPR024930">
    <property type="entry name" value="Skp_dom_sf"/>
</dbReference>
<evidence type="ECO:0000256" key="1">
    <source>
        <dbReference type="ARBA" id="ARBA00009091"/>
    </source>
</evidence>
<dbReference type="eggNOG" id="COG2825">
    <property type="taxonomic scope" value="Bacteria"/>
</dbReference>
<gene>
    <name evidence="4" type="ordered locus">Hbal_1708</name>
</gene>
<organism evidence="4 5">
    <name type="scientific">Hirschia baltica (strain ATCC 49814 / DSM 5838 / IFAM 1418)</name>
    <dbReference type="NCBI Taxonomy" id="582402"/>
    <lineage>
        <taxon>Bacteria</taxon>
        <taxon>Pseudomonadati</taxon>
        <taxon>Pseudomonadota</taxon>
        <taxon>Alphaproteobacteria</taxon>
        <taxon>Hyphomonadales</taxon>
        <taxon>Hyphomonadaceae</taxon>
        <taxon>Hirschia</taxon>
    </lineage>
</organism>
<dbReference type="PANTHER" id="PTHR35089">
    <property type="entry name" value="CHAPERONE PROTEIN SKP"/>
    <property type="match status" value="1"/>
</dbReference>
<comment type="similarity">
    <text evidence="1">Belongs to the Skp family.</text>
</comment>